<dbReference type="PROSITE" id="PS51350">
    <property type="entry name" value="PTS_HPR_DOM"/>
    <property type="match status" value="1"/>
</dbReference>
<dbReference type="EMBL" id="FUYC01000012">
    <property type="protein sequence ID" value="SKA90296.1"/>
    <property type="molecule type" value="Genomic_DNA"/>
</dbReference>
<proteinExistence type="inferred from homology"/>
<dbReference type="GO" id="GO:0005737">
    <property type="term" value="C:cytoplasm"/>
    <property type="evidence" value="ECO:0007669"/>
    <property type="project" value="UniProtKB-SubCell"/>
</dbReference>
<keyword evidence="3" id="KW-0963">Cytoplasm</keyword>
<dbReference type="InterPro" id="IPR002114">
    <property type="entry name" value="PTS_HPr_Ser_P_site"/>
</dbReference>
<dbReference type="InterPro" id="IPR000032">
    <property type="entry name" value="HPr-like"/>
</dbReference>
<evidence type="ECO:0000256" key="2">
    <source>
        <dbReference type="ARBA" id="ARBA00010736"/>
    </source>
</evidence>
<dbReference type="AlphaFoldDB" id="A0A1T4XLB4"/>
<protein>
    <submittedName>
        <fullName evidence="7">Phosphocarrier protein</fullName>
    </submittedName>
</protein>
<keyword evidence="8" id="KW-1185">Reference proteome</keyword>
<comment type="subcellular location">
    <subcellularLocation>
        <location evidence="1">Cytoplasm</location>
    </subcellularLocation>
</comment>
<evidence type="ECO:0000256" key="3">
    <source>
        <dbReference type="ARBA" id="ARBA00022490"/>
    </source>
</evidence>
<dbReference type="Proteomes" id="UP000190027">
    <property type="component" value="Unassembled WGS sequence"/>
</dbReference>
<feature type="domain" description="HPr" evidence="6">
    <location>
        <begin position="26"/>
        <end position="113"/>
    </location>
</feature>
<dbReference type="STRING" id="1121449.SAMN02745704_02202"/>
<feature type="region of interest" description="Disordered" evidence="5">
    <location>
        <begin position="1"/>
        <end position="22"/>
    </location>
</feature>
<dbReference type="NCBIfam" id="TIGR01003">
    <property type="entry name" value="PTS_HPr_family"/>
    <property type="match status" value="1"/>
</dbReference>
<evidence type="ECO:0000256" key="1">
    <source>
        <dbReference type="ARBA" id="ARBA00004496"/>
    </source>
</evidence>
<dbReference type="CDD" id="cd00367">
    <property type="entry name" value="PTS-HPr_like"/>
    <property type="match status" value="1"/>
</dbReference>
<dbReference type="Gene3D" id="3.30.1340.10">
    <property type="entry name" value="HPr-like"/>
    <property type="match status" value="1"/>
</dbReference>
<gene>
    <name evidence="7" type="ORF">SAMN02745704_02202</name>
</gene>
<evidence type="ECO:0000259" key="6">
    <source>
        <dbReference type="PROSITE" id="PS51350"/>
    </source>
</evidence>
<organism evidence="7 8">
    <name type="scientific">Paucidesulfovibrio gracilis DSM 16080</name>
    <dbReference type="NCBI Taxonomy" id="1121449"/>
    <lineage>
        <taxon>Bacteria</taxon>
        <taxon>Pseudomonadati</taxon>
        <taxon>Thermodesulfobacteriota</taxon>
        <taxon>Desulfovibrionia</taxon>
        <taxon>Desulfovibrionales</taxon>
        <taxon>Desulfovibrionaceae</taxon>
        <taxon>Paucidesulfovibrio</taxon>
    </lineage>
</organism>
<dbReference type="PANTHER" id="PTHR33705:SF2">
    <property type="entry name" value="PHOSPHOCARRIER PROTEIN NPR"/>
    <property type="match status" value="1"/>
</dbReference>
<evidence type="ECO:0000313" key="8">
    <source>
        <dbReference type="Proteomes" id="UP000190027"/>
    </source>
</evidence>
<dbReference type="Pfam" id="PF00381">
    <property type="entry name" value="PTS-HPr"/>
    <property type="match status" value="1"/>
</dbReference>
<comment type="similarity">
    <text evidence="2">Belongs to the HPr family.</text>
</comment>
<reference evidence="7 8" key="1">
    <citation type="submission" date="2017-02" db="EMBL/GenBank/DDBJ databases">
        <authorList>
            <person name="Peterson S.W."/>
        </authorList>
    </citation>
    <scope>NUCLEOTIDE SEQUENCE [LARGE SCALE GENOMIC DNA]</scope>
    <source>
        <strain evidence="7 8">DSM 16080</strain>
    </source>
</reference>
<dbReference type="SUPFAM" id="SSF55594">
    <property type="entry name" value="HPr-like"/>
    <property type="match status" value="1"/>
</dbReference>
<dbReference type="InterPro" id="IPR035895">
    <property type="entry name" value="HPr-like_sf"/>
</dbReference>
<evidence type="ECO:0000256" key="4">
    <source>
        <dbReference type="ARBA" id="ARBA00022683"/>
    </source>
</evidence>
<dbReference type="PRINTS" id="PR00107">
    <property type="entry name" value="PHOSPHOCPHPR"/>
</dbReference>
<dbReference type="GO" id="GO:0009401">
    <property type="term" value="P:phosphoenolpyruvate-dependent sugar phosphotransferase system"/>
    <property type="evidence" value="ECO:0007669"/>
    <property type="project" value="UniProtKB-KW"/>
</dbReference>
<accession>A0A1T4XLB4</accession>
<dbReference type="PROSITE" id="PS00589">
    <property type="entry name" value="PTS_HPR_SER"/>
    <property type="match status" value="1"/>
</dbReference>
<dbReference type="InterPro" id="IPR050399">
    <property type="entry name" value="HPr"/>
</dbReference>
<name>A0A1T4XLB4_9BACT</name>
<evidence type="ECO:0000256" key="5">
    <source>
        <dbReference type="SAM" id="MobiDB-lite"/>
    </source>
</evidence>
<dbReference type="PANTHER" id="PTHR33705">
    <property type="entry name" value="PHOSPHOCARRIER PROTEIN HPR"/>
    <property type="match status" value="1"/>
</dbReference>
<sequence>MGTSKGEGIMEQTASVSNEGGPADGVVTRPVVVANQLGLHARPAGVLAQEAQKFVSEIYFEVDGQRVDAKSILDVLTLAAAQGTRLHLHAVGDDAEAALDRIETLFKERFGEGK</sequence>
<keyword evidence="4" id="KW-0598">Phosphotransferase system</keyword>
<evidence type="ECO:0000313" key="7">
    <source>
        <dbReference type="EMBL" id="SKA90296.1"/>
    </source>
</evidence>